<organism evidence="1 2">
    <name type="scientific">Hominenteromicrobium mulieris</name>
    <dbReference type="NCBI Taxonomy" id="2885357"/>
    <lineage>
        <taxon>Bacteria</taxon>
        <taxon>Bacillati</taxon>
        <taxon>Bacillota</taxon>
        <taxon>Clostridia</taxon>
        <taxon>Eubacteriales</taxon>
        <taxon>Oscillospiraceae</taxon>
        <taxon>Hominenteromicrobium</taxon>
    </lineage>
</organism>
<dbReference type="RefSeq" id="WP_308450071.1">
    <property type="nucleotide sequence ID" value="NZ_JAJEQC010000020.1"/>
</dbReference>
<dbReference type="EMBL" id="JAJEQC010000020">
    <property type="protein sequence ID" value="MCC2137945.1"/>
    <property type="molecule type" value="Genomic_DNA"/>
</dbReference>
<dbReference type="Proteomes" id="UP001199424">
    <property type="component" value="Unassembled WGS sequence"/>
</dbReference>
<gene>
    <name evidence="1" type="ORF">LKD31_13170</name>
</gene>
<reference evidence="1" key="1">
    <citation type="submission" date="2021-10" db="EMBL/GenBank/DDBJ databases">
        <title>Anaerobic single-cell dispensing facilitates the cultivation of human gut bacteria.</title>
        <authorList>
            <person name="Afrizal A."/>
        </authorList>
    </citation>
    <scope>NUCLEOTIDE SEQUENCE</scope>
    <source>
        <strain evidence="1">CLA-AA-H250</strain>
    </source>
</reference>
<evidence type="ECO:0000313" key="1">
    <source>
        <dbReference type="EMBL" id="MCC2137945.1"/>
    </source>
</evidence>
<keyword evidence="2" id="KW-1185">Reference proteome</keyword>
<sequence length="88" mass="9990">MNMARYHYTRENENGVVLYLESEPAEDAMDEFDDEIAVGFSGNGYLSFWTRCRRAAEALPNGLKYAAGGRCVITDTFTGEEKIWRVGR</sequence>
<comment type="caution">
    <text evidence="1">The sequence shown here is derived from an EMBL/GenBank/DDBJ whole genome shotgun (WGS) entry which is preliminary data.</text>
</comment>
<name>A0AAE3DI63_9FIRM</name>
<dbReference type="AlphaFoldDB" id="A0AAE3DI63"/>
<proteinExistence type="predicted"/>
<protein>
    <submittedName>
        <fullName evidence="1">Uncharacterized protein</fullName>
    </submittedName>
</protein>
<evidence type="ECO:0000313" key="2">
    <source>
        <dbReference type="Proteomes" id="UP001199424"/>
    </source>
</evidence>
<accession>A0AAE3DI63</accession>